<protein>
    <submittedName>
        <fullName evidence="2">Uncharacterized protein</fullName>
    </submittedName>
</protein>
<gene>
    <name evidence="2" type="ORF">HETSPECPRED_005301</name>
</gene>
<evidence type="ECO:0000256" key="1">
    <source>
        <dbReference type="SAM" id="Coils"/>
    </source>
</evidence>
<accession>A0A8H3ICU2</accession>
<feature type="coiled-coil region" evidence="1">
    <location>
        <begin position="196"/>
        <end position="230"/>
    </location>
</feature>
<dbReference type="Proteomes" id="UP000664521">
    <property type="component" value="Unassembled WGS sequence"/>
</dbReference>
<sequence>MTSTPASNPPKKPPKICDAVIKNALPTLMNSLVQVSTKPALIKMEKKTLNAINQALKLSQDSLDYDLREDAIWKSIFAADRAGNTRGSLEKRIKEAEGVSIKAKMKRTTAEAEITRATQWLLRLENHNKKQQEIATSLLGHEDKDTSVDLQPETAADLLQAEDEGRSMNSRQEMMDTGDDQEIAAGLLQAEDEDTRKNSQQEMMDTGDDILELEEDMASVYEDMDSQQEMMDTSDDVLESEEDMANEFEDIDSNLGDVQEPEFDTMDPNYQTFLEMPRCIYEDLTDAQMRDDIVEEDIEEEIFRLNLTLRSKISVKRHRTPGYALSAYIKERHDIAISFIKKGTQLGIDIVKTIKIYRGSVKALRAAAKAQVSSKGVKVNKEKLWTWLKEYVLRQESRRWSLAYI</sequence>
<keyword evidence="3" id="KW-1185">Reference proteome</keyword>
<reference evidence="2" key="1">
    <citation type="submission" date="2021-03" db="EMBL/GenBank/DDBJ databases">
        <authorList>
            <person name="Tagirdzhanova G."/>
        </authorList>
    </citation>
    <scope>NUCLEOTIDE SEQUENCE</scope>
</reference>
<dbReference type="EMBL" id="CAJPDS010000033">
    <property type="protein sequence ID" value="CAF9923347.1"/>
    <property type="molecule type" value="Genomic_DNA"/>
</dbReference>
<keyword evidence="1" id="KW-0175">Coiled coil</keyword>
<evidence type="ECO:0000313" key="3">
    <source>
        <dbReference type="Proteomes" id="UP000664521"/>
    </source>
</evidence>
<comment type="caution">
    <text evidence="2">The sequence shown here is derived from an EMBL/GenBank/DDBJ whole genome shotgun (WGS) entry which is preliminary data.</text>
</comment>
<evidence type="ECO:0000313" key="2">
    <source>
        <dbReference type="EMBL" id="CAF9923347.1"/>
    </source>
</evidence>
<proteinExistence type="predicted"/>
<dbReference type="AlphaFoldDB" id="A0A8H3ICU2"/>
<name>A0A8H3ICU2_9LECA</name>
<organism evidence="2 3">
    <name type="scientific">Heterodermia speciosa</name>
    <dbReference type="NCBI Taxonomy" id="116794"/>
    <lineage>
        <taxon>Eukaryota</taxon>
        <taxon>Fungi</taxon>
        <taxon>Dikarya</taxon>
        <taxon>Ascomycota</taxon>
        <taxon>Pezizomycotina</taxon>
        <taxon>Lecanoromycetes</taxon>
        <taxon>OSLEUM clade</taxon>
        <taxon>Lecanoromycetidae</taxon>
        <taxon>Caliciales</taxon>
        <taxon>Physciaceae</taxon>
        <taxon>Heterodermia</taxon>
    </lineage>
</organism>